<dbReference type="SUPFAM" id="SSF51445">
    <property type="entry name" value="(Trans)glycosidases"/>
    <property type="match status" value="1"/>
</dbReference>
<sequence length="238" mass="26682">GIDCVRPNNATTPITDREHWFEELPQPGSLFAHFLGRGSWAPRGYYHGKPYRTYDFTGANLRRKYGDDWSEESARLAHRRLRSWGMNTIANWSSADIYLLRRTPYVGTIHVGAKPIQGSTGFWQKFPDVFDPGFATTLDARMALEVGKSAGDRWCIGYFVDNELSWGDELSLATATLASPPEQAAKRVFVDDLKAKYGPIETLNRAWATEHASWQALLESQQPPDPAQAADDLTAFAV</sequence>
<name>X0YI95_9ZZZZ</name>
<feature type="non-terminal residue" evidence="1">
    <location>
        <position position="1"/>
    </location>
</feature>
<proteinExistence type="predicted"/>
<reference evidence="1" key="1">
    <citation type="journal article" date="2014" name="Front. Microbiol.">
        <title>High frequency of phylogenetically diverse reductive dehalogenase-homologous genes in deep subseafloor sedimentary metagenomes.</title>
        <authorList>
            <person name="Kawai M."/>
            <person name="Futagami T."/>
            <person name="Toyoda A."/>
            <person name="Takaki Y."/>
            <person name="Nishi S."/>
            <person name="Hori S."/>
            <person name="Arai W."/>
            <person name="Tsubouchi T."/>
            <person name="Morono Y."/>
            <person name="Uchiyama I."/>
            <person name="Ito T."/>
            <person name="Fujiyama A."/>
            <person name="Inagaki F."/>
            <person name="Takami H."/>
        </authorList>
    </citation>
    <scope>NUCLEOTIDE SEQUENCE</scope>
    <source>
        <strain evidence="1">Expedition CK06-06</strain>
    </source>
</reference>
<protein>
    <recommendedName>
        <fullName evidence="2">Glycoside hydrolase family 42 N-terminal domain-containing protein</fullName>
    </recommendedName>
</protein>
<evidence type="ECO:0000313" key="1">
    <source>
        <dbReference type="EMBL" id="GAG46902.1"/>
    </source>
</evidence>
<gene>
    <name evidence="1" type="ORF">S01H1_75081</name>
</gene>
<feature type="non-terminal residue" evidence="1">
    <location>
        <position position="238"/>
    </location>
</feature>
<dbReference type="AlphaFoldDB" id="X0YI95"/>
<organism evidence="1">
    <name type="scientific">marine sediment metagenome</name>
    <dbReference type="NCBI Taxonomy" id="412755"/>
    <lineage>
        <taxon>unclassified sequences</taxon>
        <taxon>metagenomes</taxon>
        <taxon>ecological metagenomes</taxon>
    </lineage>
</organism>
<evidence type="ECO:0008006" key="2">
    <source>
        <dbReference type="Google" id="ProtNLM"/>
    </source>
</evidence>
<dbReference type="Gene3D" id="3.20.20.80">
    <property type="entry name" value="Glycosidases"/>
    <property type="match status" value="1"/>
</dbReference>
<accession>X0YI95</accession>
<dbReference type="InterPro" id="IPR017853">
    <property type="entry name" value="GH"/>
</dbReference>
<comment type="caution">
    <text evidence="1">The sequence shown here is derived from an EMBL/GenBank/DDBJ whole genome shotgun (WGS) entry which is preliminary data.</text>
</comment>
<dbReference type="EMBL" id="BARS01050274">
    <property type="protein sequence ID" value="GAG46902.1"/>
    <property type="molecule type" value="Genomic_DNA"/>
</dbReference>